<dbReference type="InterPro" id="IPR011990">
    <property type="entry name" value="TPR-like_helical_dom_sf"/>
</dbReference>
<dbReference type="GO" id="GO:0005938">
    <property type="term" value="C:cell cortex"/>
    <property type="evidence" value="ECO:0007669"/>
    <property type="project" value="TreeGrafter"/>
</dbReference>
<keyword evidence="2" id="KW-0963">Cytoplasm</keyword>
<evidence type="ECO:0000313" key="5">
    <source>
        <dbReference type="EMBL" id="OKH29878.1"/>
    </source>
</evidence>
<dbReference type="InterPro" id="IPR019734">
    <property type="entry name" value="TPR_rpt"/>
</dbReference>
<dbReference type="SMART" id="SM00028">
    <property type="entry name" value="TPR"/>
    <property type="match status" value="9"/>
</dbReference>
<evidence type="ECO:0000256" key="2">
    <source>
        <dbReference type="ARBA" id="ARBA00022490"/>
    </source>
</evidence>
<name>A0A1U7I1M8_9CYAN</name>
<keyword evidence="3" id="KW-0677">Repeat</keyword>
<feature type="repeat" description="TPR" evidence="4">
    <location>
        <begin position="222"/>
        <end position="255"/>
    </location>
</feature>
<dbReference type="PANTHER" id="PTHR45954:SF1">
    <property type="entry name" value="LD33695P"/>
    <property type="match status" value="1"/>
</dbReference>
<protein>
    <submittedName>
        <fullName evidence="5">Uncharacterized protein</fullName>
    </submittedName>
</protein>
<proteinExistence type="predicted"/>
<evidence type="ECO:0000256" key="3">
    <source>
        <dbReference type="ARBA" id="ARBA00022737"/>
    </source>
</evidence>
<dbReference type="Gene3D" id="1.25.40.10">
    <property type="entry name" value="Tetratricopeptide repeat domain"/>
    <property type="match status" value="2"/>
</dbReference>
<dbReference type="Proteomes" id="UP000185860">
    <property type="component" value="Unassembled WGS sequence"/>
</dbReference>
<dbReference type="GO" id="GO:0005092">
    <property type="term" value="F:GDP-dissociation inhibitor activity"/>
    <property type="evidence" value="ECO:0007669"/>
    <property type="project" value="TreeGrafter"/>
</dbReference>
<evidence type="ECO:0000256" key="4">
    <source>
        <dbReference type="PROSITE-ProRule" id="PRU00339"/>
    </source>
</evidence>
<evidence type="ECO:0000256" key="1">
    <source>
        <dbReference type="ARBA" id="ARBA00004496"/>
    </source>
</evidence>
<dbReference type="OrthoDB" id="582340at2"/>
<dbReference type="PROSITE" id="PS50293">
    <property type="entry name" value="TPR_REGION"/>
    <property type="match status" value="1"/>
</dbReference>
<keyword evidence="4" id="KW-0802">TPR repeat</keyword>
<feature type="repeat" description="TPR" evidence="4">
    <location>
        <begin position="421"/>
        <end position="454"/>
    </location>
</feature>
<dbReference type="RefSeq" id="WP_073597505.1">
    <property type="nucleotide sequence ID" value="NZ_MRCE01000078.1"/>
</dbReference>
<reference evidence="5 6" key="1">
    <citation type="submission" date="2016-11" db="EMBL/GenBank/DDBJ databases">
        <title>Draft Genome Sequences of Nine Cyanobacterial Strains from Diverse Habitats.</title>
        <authorList>
            <person name="Zhu T."/>
            <person name="Hou S."/>
            <person name="Lu X."/>
            <person name="Hess W.R."/>
        </authorList>
    </citation>
    <scope>NUCLEOTIDE SEQUENCE [LARGE SCALE GENOMIC DNA]</scope>
    <source>
        <strain evidence="5 6">IAM M-71</strain>
    </source>
</reference>
<organism evidence="5 6">
    <name type="scientific">[Phormidium ambiguum] IAM M-71</name>
    <dbReference type="NCBI Taxonomy" id="454136"/>
    <lineage>
        <taxon>Bacteria</taxon>
        <taxon>Bacillati</taxon>
        <taxon>Cyanobacteriota</taxon>
        <taxon>Cyanophyceae</taxon>
        <taxon>Oscillatoriophycideae</taxon>
        <taxon>Aerosakkonematales</taxon>
        <taxon>Aerosakkonemataceae</taxon>
        <taxon>Floridanema</taxon>
    </lineage>
</organism>
<evidence type="ECO:0000313" key="6">
    <source>
        <dbReference type="Proteomes" id="UP000185860"/>
    </source>
</evidence>
<comment type="subcellular location">
    <subcellularLocation>
        <location evidence="1">Cytoplasm</location>
    </subcellularLocation>
</comment>
<dbReference type="GO" id="GO:0001965">
    <property type="term" value="F:G-protein alpha-subunit binding"/>
    <property type="evidence" value="ECO:0007669"/>
    <property type="project" value="TreeGrafter"/>
</dbReference>
<dbReference type="PROSITE" id="PS50005">
    <property type="entry name" value="TPR"/>
    <property type="match status" value="3"/>
</dbReference>
<feature type="repeat" description="TPR" evidence="4">
    <location>
        <begin position="302"/>
        <end position="335"/>
    </location>
</feature>
<dbReference type="SUPFAM" id="SSF48452">
    <property type="entry name" value="TPR-like"/>
    <property type="match status" value="2"/>
</dbReference>
<dbReference type="STRING" id="454136.NIES2119_31835"/>
<gene>
    <name evidence="5" type="ORF">NIES2119_31835</name>
</gene>
<dbReference type="EMBL" id="MRCE01000078">
    <property type="protein sequence ID" value="OKH29878.1"/>
    <property type="molecule type" value="Genomic_DNA"/>
</dbReference>
<dbReference type="PANTHER" id="PTHR45954">
    <property type="entry name" value="LD33695P"/>
    <property type="match status" value="1"/>
</dbReference>
<dbReference type="Pfam" id="PF13424">
    <property type="entry name" value="TPR_12"/>
    <property type="match status" value="4"/>
</dbReference>
<dbReference type="InterPro" id="IPR052386">
    <property type="entry name" value="GPSM"/>
</dbReference>
<dbReference type="AlphaFoldDB" id="A0A1U7I1M8"/>
<sequence>MTNNFAEVDVKIKQIIESLDLAAGGELAPVDISLDLTIGESSEIYLEDIHNGALKWWLVEYQPEPDASNIEKVQGYLEAVYHLCESGAWIKAREIPFFVPFNSPTGDPLHQLLNTWGYYSDQDSLYQQILDSDKDLPLDLKVIFLNGRGDAKFDMKQDEEAYECYELALSIARKIHNKQQEGMALRGLGKVCWAQKDYKNSIYYFSSHLKLAKEINNTQQIGIALQNIGNVYRCLNQHEKALEYYRNSYEICNTTDDLRGKAKTILSFGKSYSFKSQYDTAILYFCESLEIFRNIEDPIGKREASFLLGSSYQQLGKLKEAKDCYEQSLKITQEPREYEMEANTIFELGWVCFYLEEFKQAAECYKKFLNIANNFLLQLQGDAMSQLGLIFNKLKEFDTSIRYSQDALKWFQKTGHKVGEGYALGNIGVSLRELDKYNDAIEYFKKAIEIDDNLSDVFNKGVILRDLGITYRKMKMYQASIDYLYQSMEILNQYKQRVDYDKEFQETLNELELTKKGAETLPCTLRI</sequence>
<accession>A0A1U7I1M8</accession>
<comment type="caution">
    <text evidence="5">The sequence shown here is derived from an EMBL/GenBank/DDBJ whole genome shotgun (WGS) entry which is preliminary data.</text>
</comment>